<dbReference type="OrthoDB" id="329835at2759"/>
<dbReference type="PIRSF" id="PIRSF036417">
    <property type="entry name" value="3-ktacl-CoA_syn"/>
    <property type="match status" value="1"/>
</dbReference>
<evidence type="ECO:0000256" key="5">
    <source>
        <dbReference type="ARBA" id="ARBA00047375"/>
    </source>
</evidence>
<dbReference type="Pfam" id="PF08392">
    <property type="entry name" value="FAE1_CUT1_RppA"/>
    <property type="match status" value="1"/>
</dbReference>
<feature type="domain" description="FAE" evidence="8">
    <location>
        <begin position="79"/>
        <end position="364"/>
    </location>
</feature>
<dbReference type="InterPro" id="IPR013747">
    <property type="entry name" value="ACP_syn_III_C"/>
</dbReference>
<dbReference type="GO" id="GO:0006633">
    <property type="term" value="P:fatty acid biosynthetic process"/>
    <property type="evidence" value="ECO:0007669"/>
    <property type="project" value="UniProtKB-UniPathway"/>
</dbReference>
<dbReference type="InterPro" id="IPR016039">
    <property type="entry name" value="Thiolase-like"/>
</dbReference>
<comment type="similarity">
    <text evidence="2 6">Belongs to the thiolase-like superfamily. Chalcone/stilbene synthases family.</text>
</comment>
<name>A0A5N6QYW5_9ROSI</name>
<feature type="transmembrane region" description="Helical" evidence="7">
    <location>
        <begin position="58"/>
        <end position="77"/>
    </location>
</feature>
<dbReference type="EC" id="2.3.1.-" evidence="6"/>
<protein>
    <recommendedName>
        <fullName evidence="6">3-ketoacyl-CoA synthase</fullName>
        <ecNumber evidence="6">2.3.1.-</ecNumber>
    </recommendedName>
</protein>
<evidence type="ECO:0000259" key="9">
    <source>
        <dbReference type="Pfam" id="PF08541"/>
    </source>
</evidence>
<dbReference type="SUPFAM" id="SSF53901">
    <property type="entry name" value="Thiolase-like"/>
    <property type="match status" value="2"/>
</dbReference>
<dbReference type="GO" id="GO:0016020">
    <property type="term" value="C:membrane"/>
    <property type="evidence" value="ECO:0007669"/>
    <property type="project" value="InterPro"/>
</dbReference>
<accession>A0A5N6QYW5</accession>
<dbReference type="UniPathway" id="UPA00094"/>
<dbReference type="GO" id="GO:0009922">
    <property type="term" value="F:fatty acid elongase activity"/>
    <property type="evidence" value="ECO:0007669"/>
    <property type="project" value="UniProtKB-EC"/>
</dbReference>
<evidence type="ECO:0000313" key="10">
    <source>
        <dbReference type="EMBL" id="KAE8022448.1"/>
    </source>
</evidence>
<evidence type="ECO:0000256" key="6">
    <source>
        <dbReference type="PIRNR" id="PIRNR036417"/>
    </source>
</evidence>
<dbReference type="EMBL" id="CM017323">
    <property type="protein sequence ID" value="KAE8022448.1"/>
    <property type="molecule type" value="Genomic_DNA"/>
</dbReference>
<dbReference type="InterPro" id="IPR012392">
    <property type="entry name" value="3-ktacl-CoA_syn"/>
</dbReference>
<dbReference type="InterPro" id="IPR013601">
    <property type="entry name" value="FAE1_typ3_polyketide_synth"/>
</dbReference>
<feature type="transmembrane region" description="Helical" evidence="7">
    <location>
        <begin position="33"/>
        <end position="51"/>
    </location>
</feature>
<evidence type="ECO:0000256" key="3">
    <source>
        <dbReference type="ARBA" id="ARBA00022679"/>
    </source>
</evidence>
<evidence type="ECO:0000256" key="1">
    <source>
        <dbReference type="ARBA" id="ARBA00005194"/>
    </source>
</evidence>
<feature type="domain" description="Beta-ketoacyl-[acyl-carrier-protein] synthase III C-terminal" evidence="9">
    <location>
        <begin position="380"/>
        <end position="461"/>
    </location>
</feature>
<evidence type="ECO:0000259" key="8">
    <source>
        <dbReference type="Pfam" id="PF08392"/>
    </source>
</evidence>
<dbReference type="Proteomes" id="UP000327013">
    <property type="component" value="Chromosome 3"/>
</dbReference>
<dbReference type="PANTHER" id="PTHR31561">
    <property type="entry name" value="3-KETOACYL-COA SYNTHASE"/>
    <property type="match status" value="1"/>
</dbReference>
<keyword evidence="3 6" id="KW-0808">Transferase</keyword>
<gene>
    <name evidence="10" type="ORF">FH972_008246</name>
</gene>
<comment type="catalytic activity">
    <reaction evidence="5">
        <text>a very-long-chain acyl-CoA + malonyl-CoA + H(+) = a very-long-chain 3-oxoacyl-CoA + CO2 + CoA</text>
        <dbReference type="Rhea" id="RHEA:32727"/>
        <dbReference type="ChEBI" id="CHEBI:15378"/>
        <dbReference type="ChEBI" id="CHEBI:16526"/>
        <dbReference type="ChEBI" id="CHEBI:57287"/>
        <dbReference type="ChEBI" id="CHEBI:57384"/>
        <dbReference type="ChEBI" id="CHEBI:90725"/>
        <dbReference type="ChEBI" id="CHEBI:90736"/>
        <dbReference type="EC" id="2.3.1.199"/>
    </reaction>
</comment>
<dbReference type="Gene3D" id="3.40.47.10">
    <property type="match status" value="1"/>
</dbReference>
<dbReference type="CDD" id="cd00831">
    <property type="entry name" value="CHS_like"/>
    <property type="match status" value="1"/>
</dbReference>
<evidence type="ECO:0000256" key="4">
    <source>
        <dbReference type="ARBA" id="ARBA00023315"/>
    </source>
</evidence>
<organism evidence="10 11">
    <name type="scientific">Carpinus fangiana</name>
    <dbReference type="NCBI Taxonomy" id="176857"/>
    <lineage>
        <taxon>Eukaryota</taxon>
        <taxon>Viridiplantae</taxon>
        <taxon>Streptophyta</taxon>
        <taxon>Embryophyta</taxon>
        <taxon>Tracheophyta</taxon>
        <taxon>Spermatophyta</taxon>
        <taxon>Magnoliopsida</taxon>
        <taxon>eudicotyledons</taxon>
        <taxon>Gunneridae</taxon>
        <taxon>Pentapetalae</taxon>
        <taxon>rosids</taxon>
        <taxon>fabids</taxon>
        <taxon>Fagales</taxon>
        <taxon>Betulaceae</taxon>
        <taxon>Carpinus</taxon>
    </lineage>
</organism>
<proteinExistence type="inferred from homology"/>
<evidence type="ECO:0000256" key="7">
    <source>
        <dbReference type="SAM" id="Phobius"/>
    </source>
</evidence>
<keyword evidence="7" id="KW-1133">Transmembrane helix</keyword>
<dbReference type="Pfam" id="PF08541">
    <property type="entry name" value="ACP_syn_III_C"/>
    <property type="match status" value="1"/>
</dbReference>
<keyword evidence="7" id="KW-0472">Membrane</keyword>
<reference evidence="10 11" key="1">
    <citation type="submission" date="2019-06" db="EMBL/GenBank/DDBJ databases">
        <title>A chromosomal-level reference genome of Carpinus fangiana (Coryloideae, Betulaceae).</title>
        <authorList>
            <person name="Yang X."/>
            <person name="Wang Z."/>
            <person name="Zhang L."/>
            <person name="Hao G."/>
            <person name="Liu J."/>
            <person name="Yang Y."/>
        </authorList>
    </citation>
    <scope>NUCLEOTIDE SEQUENCE [LARGE SCALE GENOMIC DNA]</scope>
    <source>
        <strain evidence="10">Cfa_2016G</strain>
        <tissue evidence="10">Leaf</tissue>
    </source>
</reference>
<evidence type="ECO:0000256" key="2">
    <source>
        <dbReference type="ARBA" id="ARBA00005531"/>
    </source>
</evidence>
<keyword evidence="11" id="KW-1185">Reference proteome</keyword>
<sequence length="491" mass="54986">MESLSRFSHGPLLDTTLPCSVLSKHLRSTFMELLIFSTLILVTSMEASCFVQKRKPIIHLLFLSCFILIFLILKHMLSKAPPVYLVDFSCLKPPSFCRVPFSSFIENTSMIESYDADSISFMAKVLTSSGLSEETCLPPSLHYIPPKTHQQESIKEAHMLLFPPMEDLLSKTRLSPLDIDFLIVNCSGFCPSPSLSSIIINKYSMRSDIKSYNLSGMGCSASLIGIHLAQTLLKIHKNSHAVVLSTEILSAGWYSGNERPKLLINCLFRMGSAAILLSNRKEANKSSKYRLFRSLRTQRAFDDKAYLSAFREEDSTGNLGVTLKRDLLQVAGETLRSNISVLGSSIFPFSKKVCLAVSILWKKLIDKSSEVYVPNFRSVIHHFCLPTSGRQVIREIAKGLKLGDREMEPALMTLQRFGNQSSSSLWYELAYLEAKERVKKGDKVWQLGMGSGPKCNSVVWECIRPIIGESKRGPWADCIARYPIVAVDQGM</sequence>
<dbReference type="AlphaFoldDB" id="A0A5N6QYW5"/>
<comment type="pathway">
    <text evidence="1 6">Lipid metabolism; fatty acid biosynthesis.</text>
</comment>
<evidence type="ECO:0000313" key="11">
    <source>
        <dbReference type="Proteomes" id="UP000327013"/>
    </source>
</evidence>
<keyword evidence="7" id="KW-0812">Transmembrane</keyword>
<keyword evidence="4 6" id="KW-0012">Acyltransferase</keyword>